<protein>
    <submittedName>
        <fullName evidence="1">Uncharacterized protein</fullName>
    </submittedName>
</protein>
<comment type="caution">
    <text evidence="1">The sequence shown here is derived from an EMBL/GenBank/DDBJ whole genome shotgun (WGS) entry which is preliminary data.</text>
</comment>
<dbReference type="AlphaFoldDB" id="A0A3M7SDN9"/>
<dbReference type="Proteomes" id="UP000276133">
    <property type="component" value="Unassembled WGS sequence"/>
</dbReference>
<reference evidence="1 2" key="1">
    <citation type="journal article" date="2018" name="Sci. Rep.">
        <title>Genomic signatures of local adaptation to the degree of environmental predictability in rotifers.</title>
        <authorList>
            <person name="Franch-Gras L."/>
            <person name="Hahn C."/>
            <person name="Garcia-Roger E.M."/>
            <person name="Carmona M.J."/>
            <person name="Serra M."/>
            <person name="Gomez A."/>
        </authorList>
    </citation>
    <scope>NUCLEOTIDE SEQUENCE [LARGE SCALE GENOMIC DNA]</scope>
    <source>
        <strain evidence="1">HYR1</strain>
    </source>
</reference>
<accession>A0A3M7SDN9</accession>
<sequence>MLDLQKFSSNTTLFWVIIFESIFEVAIRYNIHQLRIGHLLINYDKNPSSNCLNQILSTEREQSKLSDVFTKIPNKILIDKIKLFSCSFVFGNVFTSQLNNSLHLSYRVLPYFFNQTVILGENATLYIDAGVSVFFSGLIATGASLIINATKNSITKISASEFVLQDSSIYLNFVELNSSLDLLNSNLQIANSKLNADFEFQTFY</sequence>
<keyword evidence="2" id="KW-1185">Reference proteome</keyword>
<name>A0A3M7SDN9_BRAPC</name>
<gene>
    <name evidence="1" type="ORF">BpHYR1_049303</name>
</gene>
<dbReference type="EMBL" id="REGN01001553">
    <property type="protein sequence ID" value="RNA33912.1"/>
    <property type="molecule type" value="Genomic_DNA"/>
</dbReference>
<proteinExistence type="predicted"/>
<evidence type="ECO:0000313" key="2">
    <source>
        <dbReference type="Proteomes" id="UP000276133"/>
    </source>
</evidence>
<organism evidence="1 2">
    <name type="scientific">Brachionus plicatilis</name>
    <name type="common">Marine rotifer</name>
    <name type="synonym">Brachionus muelleri</name>
    <dbReference type="NCBI Taxonomy" id="10195"/>
    <lineage>
        <taxon>Eukaryota</taxon>
        <taxon>Metazoa</taxon>
        <taxon>Spiralia</taxon>
        <taxon>Gnathifera</taxon>
        <taxon>Rotifera</taxon>
        <taxon>Eurotatoria</taxon>
        <taxon>Monogononta</taxon>
        <taxon>Pseudotrocha</taxon>
        <taxon>Ploima</taxon>
        <taxon>Brachionidae</taxon>
        <taxon>Brachionus</taxon>
    </lineage>
</organism>
<evidence type="ECO:0000313" key="1">
    <source>
        <dbReference type="EMBL" id="RNA33912.1"/>
    </source>
</evidence>